<dbReference type="Proteomes" id="UP000015559">
    <property type="component" value="Chromosome"/>
</dbReference>
<sequence length="315" mass="33657">MSDILKKILEVKQAEVARAVAKKPYAAVRAEAEAMPKTRDFVGAIRGKIALGKPAVISEIKKASPSRGVIRENFDPAAIARSYEAHGAACLSVLTDVQFFQGSKSHLIEARAACNIPVLRKDFMIDPYQICRARTIGADAILLIVAAFTLSPTLPRQGGGGKTSSPPVGEARSAHGLAPDHPGKTPSPLAGEGWGEGAAEFDVARMQELEALAHELGMAVLVESHDAAELDAALQLKTPLIGINNRNLRTFETRLETTLDLLPRISNERIAITESGILKPADVQLMRGQGVNAFLVGEAFMRAEDPGVELARLFG</sequence>
<keyword evidence="7 8" id="KW-0456">Lyase</keyword>
<comment type="catalytic activity">
    <reaction evidence="1 8">
        <text>1-(2-carboxyphenylamino)-1-deoxy-D-ribulose 5-phosphate + H(+) = (1S,2R)-1-C-(indol-3-yl)glycerol 3-phosphate + CO2 + H2O</text>
        <dbReference type="Rhea" id="RHEA:23476"/>
        <dbReference type="ChEBI" id="CHEBI:15377"/>
        <dbReference type="ChEBI" id="CHEBI:15378"/>
        <dbReference type="ChEBI" id="CHEBI:16526"/>
        <dbReference type="ChEBI" id="CHEBI:58613"/>
        <dbReference type="ChEBI" id="CHEBI:58866"/>
        <dbReference type="EC" id="4.1.1.48"/>
    </reaction>
</comment>
<dbReference type="CDD" id="cd00331">
    <property type="entry name" value="IGPS"/>
    <property type="match status" value="1"/>
</dbReference>
<accession>S6AJ67</accession>
<dbReference type="HOGENOM" id="CLU_034247_2_0_4"/>
<reference evidence="11 12" key="1">
    <citation type="journal article" date="2012" name="Appl. Environ. Microbiol.">
        <title>Draft genome sequence of a psychrotolerant sulfur-oxidizing bacterium, Sulfuricella denitrificans skB26, and proteomic insights into cold adaptation.</title>
        <authorList>
            <person name="Watanabe T."/>
            <person name="Kojima H."/>
            <person name="Fukui M."/>
        </authorList>
    </citation>
    <scope>NUCLEOTIDE SEQUENCE [LARGE SCALE GENOMIC DNA]</scope>
    <source>
        <strain evidence="12">skB26</strain>
    </source>
</reference>
<dbReference type="GO" id="GO:0000162">
    <property type="term" value="P:L-tryptophan biosynthetic process"/>
    <property type="evidence" value="ECO:0007669"/>
    <property type="project" value="UniProtKB-UniRule"/>
</dbReference>
<organism evidence="11 12">
    <name type="scientific">Sulfuricella denitrificans (strain DSM 22764 / NBRC 105220 / skB26)</name>
    <dbReference type="NCBI Taxonomy" id="1163617"/>
    <lineage>
        <taxon>Bacteria</taxon>
        <taxon>Pseudomonadati</taxon>
        <taxon>Pseudomonadota</taxon>
        <taxon>Betaproteobacteria</taxon>
        <taxon>Nitrosomonadales</taxon>
        <taxon>Sulfuricellaceae</taxon>
        <taxon>Sulfuricella</taxon>
    </lineage>
</organism>
<evidence type="ECO:0000256" key="2">
    <source>
        <dbReference type="ARBA" id="ARBA00004696"/>
    </source>
</evidence>
<dbReference type="InterPro" id="IPR013785">
    <property type="entry name" value="Aldolase_TIM"/>
</dbReference>
<evidence type="ECO:0000256" key="8">
    <source>
        <dbReference type="HAMAP-Rule" id="MF_00134"/>
    </source>
</evidence>
<evidence type="ECO:0000256" key="7">
    <source>
        <dbReference type="ARBA" id="ARBA00023239"/>
    </source>
</evidence>
<dbReference type="GO" id="GO:0004425">
    <property type="term" value="F:indole-3-glycerol-phosphate synthase activity"/>
    <property type="evidence" value="ECO:0007669"/>
    <property type="project" value="UniProtKB-UniRule"/>
</dbReference>
<evidence type="ECO:0000313" key="12">
    <source>
        <dbReference type="Proteomes" id="UP000015559"/>
    </source>
</evidence>
<dbReference type="InterPro" id="IPR045186">
    <property type="entry name" value="Indole-3-glycerol_P_synth"/>
</dbReference>
<evidence type="ECO:0000259" key="10">
    <source>
        <dbReference type="Pfam" id="PF00218"/>
    </source>
</evidence>
<dbReference type="eggNOG" id="COG0134">
    <property type="taxonomic scope" value="Bacteria"/>
</dbReference>
<dbReference type="STRING" id="1163617.SCD_n02529"/>
<dbReference type="InterPro" id="IPR001468">
    <property type="entry name" value="Indole-3-GlycerolPSynthase_CS"/>
</dbReference>
<evidence type="ECO:0000256" key="3">
    <source>
        <dbReference type="ARBA" id="ARBA00022605"/>
    </source>
</evidence>
<dbReference type="PANTHER" id="PTHR22854:SF2">
    <property type="entry name" value="INDOLE-3-GLYCEROL-PHOSPHATE SYNTHASE"/>
    <property type="match status" value="1"/>
</dbReference>
<keyword evidence="6 8" id="KW-0057">Aromatic amino acid biosynthesis</keyword>
<dbReference type="InterPro" id="IPR013798">
    <property type="entry name" value="Indole-3-glycerol_P_synth_dom"/>
</dbReference>
<dbReference type="EC" id="4.1.1.48" evidence="8"/>
<dbReference type="PROSITE" id="PS00614">
    <property type="entry name" value="IGPS"/>
    <property type="match status" value="1"/>
</dbReference>
<name>S6AJ67_SULDS</name>
<dbReference type="SUPFAM" id="SSF51366">
    <property type="entry name" value="Ribulose-phoshate binding barrel"/>
    <property type="match status" value="2"/>
</dbReference>
<protein>
    <recommendedName>
        <fullName evidence="8">Indole-3-glycerol phosphate synthase</fullName>
        <shortName evidence="8">IGPS</shortName>
        <ecNumber evidence="8">4.1.1.48</ecNumber>
    </recommendedName>
</protein>
<keyword evidence="4 8" id="KW-0210">Decarboxylase</keyword>
<dbReference type="InterPro" id="IPR011060">
    <property type="entry name" value="RibuloseP-bd_barrel"/>
</dbReference>
<evidence type="ECO:0000256" key="4">
    <source>
        <dbReference type="ARBA" id="ARBA00022793"/>
    </source>
</evidence>
<proteinExistence type="inferred from homology"/>
<keyword evidence="5 8" id="KW-0822">Tryptophan biosynthesis</keyword>
<comment type="similarity">
    <text evidence="8">Belongs to the TrpC family.</text>
</comment>
<dbReference type="EMBL" id="AP013066">
    <property type="protein sequence ID" value="BAN36331.1"/>
    <property type="molecule type" value="Genomic_DNA"/>
</dbReference>
<dbReference type="OrthoDB" id="9804217at2"/>
<dbReference type="GO" id="GO:0004640">
    <property type="term" value="F:phosphoribosylanthranilate isomerase activity"/>
    <property type="evidence" value="ECO:0007669"/>
    <property type="project" value="TreeGrafter"/>
</dbReference>
<evidence type="ECO:0000256" key="5">
    <source>
        <dbReference type="ARBA" id="ARBA00022822"/>
    </source>
</evidence>
<evidence type="ECO:0000256" key="1">
    <source>
        <dbReference type="ARBA" id="ARBA00001633"/>
    </source>
</evidence>
<evidence type="ECO:0000313" key="11">
    <source>
        <dbReference type="EMBL" id="BAN36331.1"/>
    </source>
</evidence>
<dbReference type="Pfam" id="PF00218">
    <property type="entry name" value="IGPS"/>
    <property type="match status" value="2"/>
</dbReference>
<comment type="pathway">
    <text evidence="2 8">Amino-acid biosynthesis; L-tryptophan biosynthesis; L-tryptophan from chorismate: step 4/5.</text>
</comment>
<dbReference type="HAMAP" id="MF_00134_B">
    <property type="entry name" value="IGPS_B"/>
    <property type="match status" value="1"/>
</dbReference>
<evidence type="ECO:0000256" key="9">
    <source>
        <dbReference type="SAM" id="MobiDB-lite"/>
    </source>
</evidence>
<dbReference type="PANTHER" id="PTHR22854">
    <property type="entry name" value="TRYPTOPHAN BIOSYNTHESIS PROTEIN"/>
    <property type="match status" value="1"/>
</dbReference>
<keyword evidence="12" id="KW-1185">Reference proteome</keyword>
<gene>
    <name evidence="8" type="primary">trpC</name>
    <name evidence="11" type="ORF">SCD_n02529</name>
</gene>
<evidence type="ECO:0000256" key="6">
    <source>
        <dbReference type="ARBA" id="ARBA00023141"/>
    </source>
</evidence>
<dbReference type="AlphaFoldDB" id="S6AJ67"/>
<dbReference type="Gene3D" id="3.20.20.70">
    <property type="entry name" value="Aldolase class I"/>
    <property type="match status" value="2"/>
</dbReference>
<dbReference type="KEGG" id="sdr:SCD_n02529"/>
<dbReference type="RefSeq" id="WP_009207710.1">
    <property type="nucleotide sequence ID" value="NC_022357.1"/>
</dbReference>
<keyword evidence="3 8" id="KW-0028">Amino-acid biosynthesis</keyword>
<dbReference type="UniPathway" id="UPA00035">
    <property type="reaction ID" value="UER00043"/>
</dbReference>
<feature type="domain" description="Indole-3-glycerol phosphate synthase" evidence="10">
    <location>
        <begin position="201"/>
        <end position="310"/>
    </location>
</feature>
<feature type="domain" description="Indole-3-glycerol phosphate synthase" evidence="10">
    <location>
        <begin position="5"/>
        <end position="149"/>
    </location>
</feature>
<feature type="region of interest" description="Disordered" evidence="9">
    <location>
        <begin position="155"/>
        <end position="192"/>
    </location>
</feature>